<dbReference type="GO" id="GO:0004722">
    <property type="term" value="F:protein serine/threonine phosphatase activity"/>
    <property type="evidence" value="ECO:0007669"/>
    <property type="project" value="UniProtKB-EC"/>
</dbReference>
<feature type="region of interest" description="Disordered" evidence="10">
    <location>
        <begin position="93"/>
        <end position="124"/>
    </location>
</feature>
<evidence type="ECO:0000256" key="3">
    <source>
        <dbReference type="ARBA" id="ARBA00013081"/>
    </source>
</evidence>
<dbReference type="InterPro" id="IPR036457">
    <property type="entry name" value="PPM-type-like_dom_sf"/>
</dbReference>
<dbReference type="InterPro" id="IPR000222">
    <property type="entry name" value="PP2C_BS"/>
</dbReference>
<feature type="domain" description="PPM-type phosphatase" evidence="11">
    <location>
        <begin position="215"/>
        <end position="476"/>
    </location>
</feature>
<dbReference type="Pfam" id="PF00481">
    <property type="entry name" value="PP2C"/>
    <property type="match status" value="1"/>
</dbReference>
<reference evidence="13" key="2">
    <citation type="submission" date="2020-10" db="UniProtKB">
        <authorList>
            <consortium name="WormBaseParasite"/>
        </authorList>
    </citation>
    <scope>IDENTIFICATION</scope>
</reference>
<evidence type="ECO:0000313" key="12">
    <source>
        <dbReference type="Proteomes" id="UP000492821"/>
    </source>
</evidence>
<organism evidence="12 13">
    <name type="scientific">Panagrellus redivivus</name>
    <name type="common">Microworm</name>
    <dbReference type="NCBI Taxonomy" id="6233"/>
    <lineage>
        <taxon>Eukaryota</taxon>
        <taxon>Metazoa</taxon>
        <taxon>Ecdysozoa</taxon>
        <taxon>Nematoda</taxon>
        <taxon>Chromadorea</taxon>
        <taxon>Rhabditida</taxon>
        <taxon>Tylenchina</taxon>
        <taxon>Panagrolaimomorpha</taxon>
        <taxon>Panagrolaimoidea</taxon>
        <taxon>Panagrolaimidae</taxon>
        <taxon>Panagrellus</taxon>
    </lineage>
</organism>
<dbReference type="PANTHER" id="PTHR13832">
    <property type="entry name" value="PROTEIN PHOSPHATASE 2C"/>
    <property type="match status" value="1"/>
</dbReference>
<dbReference type="CDD" id="cd00143">
    <property type="entry name" value="PP2Cc"/>
    <property type="match status" value="1"/>
</dbReference>
<dbReference type="PROSITE" id="PS51746">
    <property type="entry name" value="PPM_2"/>
    <property type="match status" value="1"/>
</dbReference>
<feature type="compositionally biased region" description="Basic and acidic residues" evidence="10">
    <location>
        <begin position="94"/>
        <end position="110"/>
    </location>
</feature>
<dbReference type="Proteomes" id="UP000492821">
    <property type="component" value="Unassembled WGS sequence"/>
</dbReference>
<dbReference type="PANTHER" id="PTHR13832:SF803">
    <property type="entry name" value="PROTEIN PHOSPHATASE 1G"/>
    <property type="match status" value="1"/>
</dbReference>
<evidence type="ECO:0000259" key="11">
    <source>
        <dbReference type="PROSITE" id="PS51746"/>
    </source>
</evidence>
<dbReference type="WBParaSite" id="Pan_g12603.t1">
    <property type="protein sequence ID" value="Pan_g12603.t1"/>
    <property type="gene ID" value="Pan_g12603"/>
</dbReference>
<keyword evidence="7 9" id="KW-0904">Protein phosphatase</keyword>
<evidence type="ECO:0000256" key="5">
    <source>
        <dbReference type="ARBA" id="ARBA00022801"/>
    </source>
</evidence>
<evidence type="ECO:0000256" key="7">
    <source>
        <dbReference type="ARBA" id="ARBA00022912"/>
    </source>
</evidence>
<keyword evidence="8" id="KW-0464">Manganese</keyword>
<dbReference type="SUPFAM" id="SSF81606">
    <property type="entry name" value="PP2C-like"/>
    <property type="match status" value="1"/>
</dbReference>
<dbReference type="GO" id="GO:0046872">
    <property type="term" value="F:metal ion binding"/>
    <property type="evidence" value="ECO:0007669"/>
    <property type="project" value="UniProtKB-KW"/>
</dbReference>
<reference evidence="12" key="1">
    <citation type="journal article" date="2013" name="Genetics">
        <title>The draft genome and transcriptome of Panagrellus redivivus are shaped by the harsh demands of a free-living lifestyle.</title>
        <authorList>
            <person name="Srinivasan J."/>
            <person name="Dillman A.R."/>
            <person name="Macchietto M.G."/>
            <person name="Heikkinen L."/>
            <person name="Lakso M."/>
            <person name="Fracchia K.M."/>
            <person name="Antoshechkin I."/>
            <person name="Mortazavi A."/>
            <person name="Wong G."/>
            <person name="Sternberg P.W."/>
        </authorList>
    </citation>
    <scope>NUCLEOTIDE SEQUENCE [LARGE SCALE GENOMIC DNA]</scope>
    <source>
        <strain evidence="12">MT8872</strain>
    </source>
</reference>
<evidence type="ECO:0000313" key="13">
    <source>
        <dbReference type="WBParaSite" id="Pan_g12603.t1"/>
    </source>
</evidence>
<proteinExistence type="inferred from homology"/>
<evidence type="ECO:0000256" key="10">
    <source>
        <dbReference type="SAM" id="MobiDB-lite"/>
    </source>
</evidence>
<sequence>MRQPAALFHFRPISAPQAHPVHLVIARLACLLPGSIKKPQNFPYPASLRCVFPHFSSFACSPDAVPMATVTPEKEPDLRCELIKAVLAISGAEKPAEPPSPHHGEEDRPRVRMRSKGSNTNKHDARGDAVDYCVLQLLRHKVPMWAATELGYRFADAYGNELHSHPTAFDQDKYESLNSSEWIAKANAYIQKFLHSLGTTDAILPVKPETWDDVKVSVYENRNHKKDMEDKKIILPKLSVVEPSLKHGLENASLFAVFDGHGGLGVASYSATHYPSCVVNRYKTGDSDFVANGLRDLEKRIIARTVKEHVSGGSTAVVAVWRPDADQVDYAWIGDSSIGVMTEEEVITLTKPHNLKDPSECARVTSEGGLIMNIYGEDRVNGVLNITRALGDYNAKPMVSAEPGVGSFKPSETGYFLLFLASDGVWDYTTPRVIYNTVVNYVHTHEVADYVGLSTAISVVALKESPDNMMLLTVYLKSPEEVWKYFSGVALQAPAGETPITEL</sequence>
<dbReference type="SMART" id="SM00332">
    <property type="entry name" value="PP2Cc"/>
    <property type="match status" value="1"/>
</dbReference>
<dbReference type="InterPro" id="IPR001932">
    <property type="entry name" value="PPM-type_phosphatase-like_dom"/>
</dbReference>
<comment type="similarity">
    <text evidence="2 9">Belongs to the PP2C family.</text>
</comment>
<evidence type="ECO:0000256" key="9">
    <source>
        <dbReference type="RuleBase" id="RU003465"/>
    </source>
</evidence>
<evidence type="ECO:0000256" key="8">
    <source>
        <dbReference type="ARBA" id="ARBA00023211"/>
    </source>
</evidence>
<keyword evidence="12" id="KW-1185">Reference proteome</keyword>
<name>A0A7E4UTD5_PANRE</name>
<protein>
    <recommendedName>
        <fullName evidence="3">protein-serine/threonine phosphatase</fullName>
        <ecNumber evidence="3">3.1.3.16</ecNumber>
    </recommendedName>
</protein>
<keyword evidence="5 9" id="KW-0378">Hydrolase</keyword>
<dbReference type="Gene3D" id="3.60.40.10">
    <property type="entry name" value="PPM-type phosphatase domain"/>
    <property type="match status" value="1"/>
</dbReference>
<keyword evidence="6" id="KW-0460">Magnesium</keyword>
<evidence type="ECO:0000256" key="4">
    <source>
        <dbReference type="ARBA" id="ARBA00022723"/>
    </source>
</evidence>
<dbReference type="InterPro" id="IPR015655">
    <property type="entry name" value="PP2C"/>
</dbReference>
<keyword evidence="4" id="KW-0479">Metal-binding</keyword>
<comment type="cofactor">
    <cofactor evidence="1">
        <name>Mn(2+)</name>
        <dbReference type="ChEBI" id="CHEBI:29035"/>
    </cofactor>
</comment>
<dbReference type="EC" id="3.1.3.16" evidence="3"/>
<evidence type="ECO:0000256" key="6">
    <source>
        <dbReference type="ARBA" id="ARBA00022842"/>
    </source>
</evidence>
<evidence type="ECO:0000256" key="2">
    <source>
        <dbReference type="ARBA" id="ARBA00006702"/>
    </source>
</evidence>
<dbReference type="PROSITE" id="PS01032">
    <property type="entry name" value="PPM_1"/>
    <property type="match status" value="1"/>
</dbReference>
<dbReference type="AlphaFoldDB" id="A0A7E4UTD5"/>
<evidence type="ECO:0000256" key="1">
    <source>
        <dbReference type="ARBA" id="ARBA00001936"/>
    </source>
</evidence>
<accession>A0A7E4UTD5</accession>